<proteinExistence type="predicted"/>
<organism evidence="1">
    <name type="scientific">marine metagenome</name>
    <dbReference type="NCBI Taxonomy" id="408172"/>
    <lineage>
        <taxon>unclassified sequences</taxon>
        <taxon>metagenomes</taxon>
        <taxon>ecological metagenomes</taxon>
    </lineage>
</organism>
<accession>A0A382B8T1</accession>
<name>A0A382B8T1_9ZZZZ</name>
<feature type="non-terminal residue" evidence="1">
    <location>
        <position position="38"/>
    </location>
</feature>
<reference evidence="1" key="1">
    <citation type="submission" date="2018-05" db="EMBL/GenBank/DDBJ databases">
        <authorList>
            <person name="Lanie J.A."/>
            <person name="Ng W.-L."/>
            <person name="Kazmierczak K.M."/>
            <person name="Andrzejewski T.M."/>
            <person name="Davidsen T.M."/>
            <person name="Wayne K.J."/>
            <person name="Tettelin H."/>
            <person name="Glass J.I."/>
            <person name="Rusch D."/>
            <person name="Podicherti R."/>
            <person name="Tsui H.-C.T."/>
            <person name="Winkler M.E."/>
        </authorList>
    </citation>
    <scope>NUCLEOTIDE SEQUENCE</scope>
</reference>
<dbReference type="AlphaFoldDB" id="A0A382B8T1"/>
<dbReference type="EMBL" id="UINC01028545">
    <property type="protein sequence ID" value="SVB09702.1"/>
    <property type="molecule type" value="Genomic_DNA"/>
</dbReference>
<sequence>MTTVPSFLVLEYRWLHRDYWTTIIQENTDIIKNAFIHL</sequence>
<protein>
    <submittedName>
        <fullName evidence="1">Uncharacterized protein</fullName>
    </submittedName>
</protein>
<gene>
    <name evidence="1" type="ORF">METZ01_LOCUS162556</name>
</gene>
<evidence type="ECO:0000313" key="1">
    <source>
        <dbReference type="EMBL" id="SVB09702.1"/>
    </source>
</evidence>